<keyword evidence="2" id="KW-1185">Reference proteome</keyword>
<organism evidence="1 2">
    <name type="scientific">Bifidobacterium pseudocatenulatum</name>
    <dbReference type="NCBI Taxonomy" id="28026"/>
    <lineage>
        <taxon>Bacteria</taxon>
        <taxon>Bacillati</taxon>
        <taxon>Actinomycetota</taxon>
        <taxon>Actinomycetes</taxon>
        <taxon>Bifidobacteriales</taxon>
        <taxon>Bifidobacteriaceae</taxon>
        <taxon>Bifidobacterium</taxon>
    </lineage>
</organism>
<name>A0ABY6YCZ3_BIFPS</name>
<sequence>MCLPYVSEMSPVRPPNLPYIDEMRAADKPLRLTPAFNVLFFTRMYV</sequence>
<dbReference type="Proteomes" id="UP000494211">
    <property type="component" value="Unassembled WGS sequence"/>
</dbReference>
<gene>
    <name evidence="1" type="ORF">BIFLH658_01572</name>
</gene>
<proteinExistence type="predicted"/>
<dbReference type="EMBL" id="CABWJV010000004">
    <property type="protein sequence ID" value="VWQ23732.1"/>
    <property type="molecule type" value="Genomic_DNA"/>
</dbReference>
<reference evidence="1 2" key="1">
    <citation type="submission" date="2019-10" db="EMBL/GenBank/DDBJ databases">
        <authorList>
            <consortium name="Melissa Lawson"/>
            <person name="O'neill I."/>
        </authorList>
    </citation>
    <scope>NUCLEOTIDE SEQUENCE [LARGE SCALE GENOMIC DNA]</scope>
    <source>
        <strain evidence="1">LH_658</strain>
    </source>
</reference>
<accession>A0ABY6YCZ3</accession>
<evidence type="ECO:0000313" key="1">
    <source>
        <dbReference type="EMBL" id="VWQ23732.1"/>
    </source>
</evidence>
<evidence type="ECO:0000313" key="2">
    <source>
        <dbReference type="Proteomes" id="UP000494211"/>
    </source>
</evidence>
<comment type="caution">
    <text evidence="1">The sequence shown here is derived from an EMBL/GenBank/DDBJ whole genome shotgun (WGS) entry which is preliminary data.</text>
</comment>
<protein>
    <submittedName>
        <fullName evidence="1">Uncharacterized protein</fullName>
    </submittedName>
</protein>